<evidence type="ECO:0000313" key="8">
    <source>
        <dbReference type="Proteomes" id="UP001329505"/>
    </source>
</evidence>
<dbReference type="GO" id="GO:0018845">
    <property type="term" value="F:2-hydroxychromene-2-carboxylate isomerase activity"/>
    <property type="evidence" value="ECO:0007669"/>
    <property type="project" value="UniProtKB-UniRule"/>
</dbReference>
<dbReference type="GeneID" id="93677574"/>
<comment type="catalytic activity">
    <reaction evidence="1">
        <text>2-hydroxychromene-2-carboxylate = (3E)-4-(2-hydroxyphenyl)-2-oxobut-3-enoate</text>
        <dbReference type="Rhea" id="RHEA:27401"/>
        <dbReference type="ChEBI" id="CHEBI:59350"/>
        <dbReference type="ChEBI" id="CHEBI:59353"/>
        <dbReference type="EC" id="5.99.1.4"/>
    </reaction>
</comment>
<gene>
    <name evidence="6" type="ORF">K7K07_17865</name>
    <name evidence="5" type="ORF">SAMN05216230_104161</name>
    <name evidence="4" type="ORF">V0R55_03145</name>
</gene>
<evidence type="ECO:0000256" key="2">
    <source>
        <dbReference type="PIRSR" id="PIRSR006386-1"/>
    </source>
</evidence>
<evidence type="ECO:0000259" key="3">
    <source>
        <dbReference type="Pfam" id="PF01323"/>
    </source>
</evidence>
<evidence type="ECO:0000313" key="7">
    <source>
        <dbReference type="Proteomes" id="UP000199221"/>
    </source>
</evidence>
<evidence type="ECO:0000313" key="5">
    <source>
        <dbReference type="EMBL" id="SEQ87942.1"/>
    </source>
</evidence>
<dbReference type="EMBL" id="CP083803">
    <property type="protein sequence ID" value="UXZ43930.1"/>
    <property type="molecule type" value="Genomic_DNA"/>
</dbReference>
<protein>
    <recommendedName>
        <fullName evidence="1">2-hydroxychromene-2-carboxylate isomerase</fullName>
        <ecNumber evidence="1">5.99.1.4</ecNumber>
    </recommendedName>
</protein>
<dbReference type="EMBL" id="JAZDQQ010000002">
    <property type="protein sequence ID" value="MEE1879145.1"/>
    <property type="molecule type" value="Genomic_DNA"/>
</dbReference>
<sequence>MSKTVEFFLDLGSPATYLAFTQLPALCARHGARLVYKPILLGGVFQATGNASPVMVPAKGRYMRIDLKRYADRYGVPLTLPPGFPVNTLSLMRGLIGVQLFAEERFEALLKVLFEGLFVHGRNLADPAVLDETLTAGGFEAEMFHELAARPEVKDALRKATEEAVERGLFGAPTCFVDGQMFFGQDRLDFVEQALVRQA</sequence>
<comment type="similarity">
    <text evidence="1">Belongs to the GST superfamily. NadH family.</text>
</comment>
<dbReference type="GO" id="GO:0004602">
    <property type="term" value="F:glutathione peroxidase activity"/>
    <property type="evidence" value="ECO:0007669"/>
    <property type="project" value="TreeGrafter"/>
</dbReference>
<dbReference type="SUPFAM" id="SSF52833">
    <property type="entry name" value="Thioredoxin-like"/>
    <property type="match status" value="1"/>
</dbReference>
<dbReference type="GO" id="GO:0004364">
    <property type="term" value="F:glutathione transferase activity"/>
    <property type="evidence" value="ECO:0007669"/>
    <property type="project" value="TreeGrafter"/>
</dbReference>
<dbReference type="Gene3D" id="3.40.30.10">
    <property type="entry name" value="Glutaredoxin"/>
    <property type="match status" value="1"/>
</dbReference>
<dbReference type="CDD" id="cd03022">
    <property type="entry name" value="DsbA_HCCA_Iso"/>
    <property type="match status" value="1"/>
</dbReference>
<organism evidence="5 7">
    <name type="scientific">Pseudomonas soli</name>
    <dbReference type="NCBI Taxonomy" id="1306993"/>
    <lineage>
        <taxon>Bacteria</taxon>
        <taxon>Pseudomonadati</taxon>
        <taxon>Pseudomonadota</taxon>
        <taxon>Gammaproteobacteria</taxon>
        <taxon>Pseudomonadales</taxon>
        <taxon>Pseudomonadaceae</taxon>
        <taxon>Pseudomonas</taxon>
    </lineage>
</organism>
<dbReference type="GO" id="GO:0006749">
    <property type="term" value="P:glutathione metabolic process"/>
    <property type="evidence" value="ECO:0007669"/>
    <property type="project" value="TreeGrafter"/>
</dbReference>
<dbReference type="KEGG" id="pmos:O165_007610"/>
<dbReference type="InterPro" id="IPR051924">
    <property type="entry name" value="GST_Kappa/NadH"/>
</dbReference>
<feature type="active site" description="Nucleophile" evidence="2">
    <location>
        <position position="13"/>
    </location>
</feature>
<proteinExistence type="inferred from homology"/>
<dbReference type="Proteomes" id="UP001209279">
    <property type="component" value="Chromosome"/>
</dbReference>
<evidence type="ECO:0000256" key="1">
    <source>
        <dbReference type="PIRNR" id="PIRNR006386"/>
    </source>
</evidence>
<dbReference type="Proteomes" id="UP001329505">
    <property type="component" value="Unassembled WGS sequence"/>
</dbReference>
<dbReference type="PANTHER" id="PTHR42943:SF2">
    <property type="entry name" value="GLUTATHIONE S-TRANSFERASE KAPPA 1"/>
    <property type="match status" value="1"/>
</dbReference>
<dbReference type="PIRSF" id="PIRSF006386">
    <property type="entry name" value="HCCAis_GSTk"/>
    <property type="match status" value="1"/>
</dbReference>
<dbReference type="InterPro" id="IPR044087">
    <property type="entry name" value="NahD-like"/>
</dbReference>
<dbReference type="InterPro" id="IPR001853">
    <property type="entry name" value="DSBA-like_thioredoxin_dom"/>
</dbReference>
<keyword evidence="1 5" id="KW-0413">Isomerase</keyword>
<dbReference type="EC" id="5.99.1.4" evidence="1"/>
<dbReference type="Pfam" id="PF01323">
    <property type="entry name" value="DSBA"/>
    <property type="match status" value="1"/>
</dbReference>
<reference evidence="6" key="2">
    <citation type="submission" date="2021-08" db="EMBL/GenBank/DDBJ databases">
        <authorList>
            <person name="Yaryura P.M."/>
            <person name="Bianco M.I."/>
            <person name="Morais C."/>
            <person name="Setubal J.C."/>
        </authorList>
    </citation>
    <scope>NUCLEOTIDE SEQUENCE</scope>
    <source>
        <strain evidence="6">AP1</strain>
    </source>
</reference>
<dbReference type="InterPro" id="IPR014440">
    <property type="entry name" value="HCCAis_GSTk"/>
</dbReference>
<dbReference type="PANTHER" id="PTHR42943">
    <property type="entry name" value="GLUTATHIONE S-TRANSFERASE KAPPA"/>
    <property type="match status" value="1"/>
</dbReference>
<evidence type="ECO:0000313" key="4">
    <source>
        <dbReference type="EMBL" id="MEE1879145.1"/>
    </source>
</evidence>
<reference evidence="5 7" key="1">
    <citation type="submission" date="2016-10" db="EMBL/GenBank/DDBJ databases">
        <authorList>
            <person name="de Groot N.N."/>
        </authorList>
    </citation>
    <scope>NUCLEOTIDE SEQUENCE [LARGE SCALE GENOMIC DNA]</scope>
    <source>
        <strain evidence="5 7">LMG 27941</strain>
    </source>
</reference>
<dbReference type="Proteomes" id="UP000199221">
    <property type="component" value="Unassembled WGS sequence"/>
</dbReference>
<keyword evidence="8" id="KW-1185">Reference proteome</keyword>
<dbReference type="AlphaFoldDB" id="A0A1H9JM50"/>
<dbReference type="GO" id="GO:1901170">
    <property type="term" value="P:naphthalene catabolic process"/>
    <property type="evidence" value="ECO:0007669"/>
    <property type="project" value="InterPro"/>
</dbReference>
<reference evidence="4 8" key="3">
    <citation type="submission" date="2024-01" db="EMBL/GenBank/DDBJ databases">
        <title>Unpublished Manusciprt.</title>
        <authorList>
            <person name="Duman M."/>
            <person name="Valdes E.G."/>
            <person name="Ajmi N."/>
            <person name="Altun S."/>
            <person name="Saticioglu I.B."/>
        </authorList>
    </citation>
    <scope>NUCLEOTIDE SEQUENCE [LARGE SCALE GENOMIC DNA]</scope>
    <source>
        <strain evidence="4 8">139P</strain>
    </source>
</reference>
<name>A0A1H9JM50_9PSED</name>
<dbReference type="EMBL" id="FOEQ01000004">
    <property type="protein sequence ID" value="SEQ87942.1"/>
    <property type="molecule type" value="Genomic_DNA"/>
</dbReference>
<evidence type="ECO:0000313" key="6">
    <source>
        <dbReference type="EMBL" id="UXZ43930.1"/>
    </source>
</evidence>
<dbReference type="RefSeq" id="WP_023631325.1">
    <property type="nucleotide sequence ID" value="NZ_CATKPM010000044.1"/>
</dbReference>
<dbReference type="InterPro" id="IPR036249">
    <property type="entry name" value="Thioredoxin-like_sf"/>
</dbReference>
<feature type="domain" description="DSBA-like thioredoxin" evidence="3">
    <location>
        <begin position="4"/>
        <end position="195"/>
    </location>
</feature>
<accession>A0A1H9JM50</accession>